<proteinExistence type="predicted"/>
<organism evidence="2 3">
    <name type="scientific">Emticicia agri</name>
    <dbReference type="NCBI Taxonomy" id="2492393"/>
    <lineage>
        <taxon>Bacteria</taxon>
        <taxon>Pseudomonadati</taxon>
        <taxon>Bacteroidota</taxon>
        <taxon>Cytophagia</taxon>
        <taxon>Cytophagales</taxon>
        <taxon>Leadbetterellaceae</taxon>
        <taxon>Emticicia</taxon>
    </lineage>
</organism>
<evidence type="ECO:0000313" key="2">
    <source>
        <dbReference type="EMBL" id="RYU97188.1"/>
    </source>
</evidence>
<keyword evidence="1" id="KW-0732">Signal</keyword>
<dbReference type="AlphaFoldDB" id="A0A4Q5M4A3"/>
<keyword evidence="3" id="KW-1185">Reference proteome</keyword>
<protein>
    <submittedName>
        <fullName evidence="2">Uncharacterized protein</fullName>
    </submittedName>
</protein>
<accession>A0A4Q5M4A3</accession>
<reference evidence="2 3" key="1">
    <citation type="submission" date="2019-02" db="EMBL/GenBank/DDBJ databases">
        <title>Bacterial novel species Emticicia sp. 17J42-9 isolated from soil.</title>
        <authorList>
            <person name="Jung H.-Y."/>
        </authorList>
    </citation>
    <scope>NUCLEOTIDE SEQUENCE [LARGE SCALE GENOMIC DNA]</scope>
    <source>
        <strain evidence="2 3">17J42-9</strain>
    </source>
</reference>
<evidence type="ECO:0000256" key="1">
    <source>
        <dbReference type="SAM" id="SignalP"/>
    </source>
</evidence>
<name>A0A4Q5M4A3_9BACT</name>
<dbReference type="RefSeq" id="WP_130019383.1">
    <property type="nucleotide sequence ID" value="NZ_SEWF01000003.1"/>
</dbReference>
<feature type="signal peptide" evidence="1">
    <location>
        <begin position="1"/>
        <end position="20"/>
    </location>
</feature>
<sequence length="251" mass="29005">MKICFLLHLIFFFSVGSVSAQKEMMQSTRDALTRDVKIGQHNSTMLYGFDNRTTEIQGSFYLDPDWSVATVRFYPRTISTPKGLIKLDSVTDVQMRVLLKGNDVEFNTQEGIKVISGNLIRSFTIKKQDFVDRNYISTQEFTDNSEKVKSGFFEILADGKVKLLEYSKLKIHQPDYVEAFNIGSKDVKINTEKLWFITKGKEVIKFSAGKRDLYEVMADKKPEIEKFVKDNHLSLKDKTDLIKVFQYFNTI</sequence>
<dbReference type="EMBL" id="SEWF01000003">
    <property type="protein sequence ID" value="RYU97188.1"/>
    <property type="molecule type" value="Genomic_DNA"/>
</dbReference>
<evidence type="ECO:0000313" key="3">
    <source>
        <dbReference type="Proteomes" id="UP000293162"/>
    </source>
</evidence>
<feature type="chain" id="PRO_5020293065" evidence="1">
    <location>
        <begin position="21"/>
        <end position="251"/>
    </location>
</feature>
<comment type="caution">
    <text evidence="2">The sequence shown here is derived from an EMBL/GenBank/DDBJ whole genome shotgun (WGS) entry which is preliminary data.</text>
</comment>
<dbReference type="Proteomes" id="UP000293162">
    <property type="component" value="Unassembled WGS sequence"/>
</dbReference>
<dbReference type="OrthoDB" id="759189at2"/>
<gene>
    <name evidence="2" type="ORF">EWM59_02530</name>
</gene>